<comment type="caution">
    <text evidence="2">The sequence shown here is derived from an EMBL/GenBank/DDBJ whole genome shotgun (WGS) entry which is preliminary data.</text>
</comment>
<dbReference type="RefSeq" id="WP_053778488.1">
    <property type="nucleotide sequence ID" value="NZ_JAADZU010000015.1"/>
</dbReference>
<dbReference type="Proteomes" id="UP000466307">
    <property type="component" value="Unassembled WGS sequence"/>
</dbReference>
<name>A0A7K3LM35_9ACTN</name>
<reference evidence="2 3" key="1">
    <citation type="submission" date="2020-01" db="EMBL/GenBank/DDBJ databases">
        <title>Investigation of new actinobacteria for the biodesulphurisation of diesel fuel.</title>
        <authorList>
            <person name="Athi Narayanan S.M."/>
        </authorList>
    </citation>
    <scope>NUCLEOTIDE SEQUENCE [LARGE SCALE GENOMIC DNA]</scope>
    <source>
        <strain evidence="2 3">213E</strain>
    </source>
</reference>
<accession>A0A7K3LM35</accession>
<keyword evidence="1" id="KW-0472">Membrane</keyword>
<sequence length="145" mass="16511">MLPTLWGRLQTRVLVLAIVGGIWTLIIGPLLPDGADIATSYRVAFTVLAVVIVLGIAWEFLYHFLQQFRWEKDWPTMFGLLTGIPEGIAAWCVVAYTPLLPDDLRPSPLVYSIQFVTTWLVVWIVLNGPLRAIFPHWRFQGGRFF</sequence>
<keyword evidence="1" id="KW-0812">Transmembrane</keyword>
<dbReference type="EMBL" id="JAADZU010000015">
    <property type="protein sequence ID" value="NDK89316.1"/>
    <property type="molecule type" value="Genomic_DNA"/>
</dbReference>
<feature type="transmembrane region" description="Helical" evidence="1">
    <location>
        <begin position="12"/>
        <end position="31"/>
    </location>
</feature>
<evidence type="ECO:0000313" key="3">
    <source>
        <dbReference type="Proteomes" id="UP000466307"/>
    </source>
</evidence>
<proteinExistence type="predicted"/>
<feature type="transmembrane region" description="Helical" evidence="1">
    <location>
        <begin position="77"/>
        <end position="97"/>
    </location>
</feature>
<organism evidence="2 3">
    <name type="scientific">Gordonia desulfuricans</name>
    <dbReference type="NCBI Taxonomy" id="89051"/>
    <lineage>
        <taxon>Bacteria</taxon>
        <taxon>Bacillati</taxon>
        <taxon>Actinomycetota</taxon>
        <taxon>Actinomycetes</taxon>
        <taxon>Mycobacteriales</taxon>
        <taxon>Gordoniaceae</taxon>
        <taxon>Gordonia</taxon>
    </lineage>
</organism>
<feature type="transmembrane region" description="Helical" evidence="1">
    <location>
        <begin position="43"/>
        <end position="65"/>
    </location>
</feature>
<dbReference type="AlphaFoldDB" id="A0A7K3LM35"/>
<protein>
    <submittedName>
        <fullName evidence="2">Uncharacterized protein</fullName>
    </submittedName>
</protein>
<evidence type="ECO:0000256" key="1">
    <source>
        <dbReference type="SAM" id="Phobius"/>
    </source>
</evidence>
<gene>
    <name evidence="2" type="ORF">GYA93_06920</name>
</gene>
<feature type="transmembrane region" description="Helical" evidence="1">
    <location>
        <begin position="109"/>
        <end position="130"/>
    </location>
</feature>
<evidence type="ECO:0000313" key="2">
    <source>
        <dbReference type="EMBL" id="NDK89316.1"/>
    </source>
</evidence>
<keyword evidence="3" id="KW-1185">Reference proteome</keyword>
<keyword evidence="1" id="KW-1133">Transmembrane helix</keyword>